<accession>A0AAJ5D7K1</accession>
<gene>
    <name evidence="1" type="ORF">NCTC10338_00143</name>
</gene>
<comment type="caution">
    <text evidence="1">The sequence shown here is derived from an EMBL/GenBank/DDBJ whole genome shotgun (WGS) entry which is preliminary data.</text>
</comment>
<dbReference type="EMBL" id="UFSZ01000001">
    <property type="protein sequence ID" value="SUV15124.1"/>
    <property type="molecule type" value="Genomic_DNA"/>
</dbReference>
<protein>
    <submittedName>
        <fullName evidence="1">Uncharacterized protein</fullName>
    </submittedName>
</protein>
<evidence type="ECO:0000313" key="2">
    <source>
        <dbReference type="Proteomes" id="UP000255295"/>
    </source>
</evidence>
<evidence type="ECO:0000313" key="1">
    <source>
        <dbReference type="EMBL" id="SUV15124.1"/>
    </source>
</evidence>
<proteinExistence type="predicted"/>
<name>A0AAJ5D7K1_LYSSH</name>
<sequence>MKNIHIHQQKVSTGCINQIADPLQKGDIVDVINKYYDPTVIGDWIYSVRLLKSSNQELVKYELNGIRLVACYKVDILPSHK</sequence>
<dbReference type="Proteomes" id="UP000255295">
    <property type="component" value="Unassembled WGS sequence"/>
</dbReference>
<organism evidence="1 2">
    <name type="scientific">Lysinibacillus sphaericus</name>
    <name type="common">Bacillus sphaericus</name>
    <dbReference type="NCBI Taxonomy" id="1421"/>
    <lineage>
        <taxon>Bacteria</taxon>
        <taxon>Bacillati</taxon>
        <taxon>Bacillota</taxon>
        <taxon>Bacilli</taxon>
        <taxon>Bacillales</taxon>
        <taxon>Bacillaceae</taxon>
        <taxon>Lysinibacillus</taxon>
    </lineage>
</organism>
<dbReference type="AlphaFoldDB" id="A0AAJ5D7K1"/>
<reference evidence="1 2" key="1">
    <citation type="submission" date="2018-06" db="EMBL/GenBank/DDBJ databases">
        <authorList>
            <consortium name="Pathogen Informatics"/>
            <person name="Doyle S."/>
        </authorList>
    </citation>
    <scope>NUCLEOTIDE SEQUENCE [LARGE SCALE GENOMIC DNA]</scope>
    <source>
        <strain evidence="1 2">NCTC10338</strain>
    </source>
</reference>